<dbReference type="PANTHER" id="PTHR43881:SF5">
    <property type="entry name" value="GAMMA-GLUTAMYLTRANSPEPTIDASE"/>
    <property type="match status" value="1"/>
</dbReference>
<organism evidence="1 2">
    <name type="scientific">Alloalcanivorax marinus</name>
    <dbReference type="NCBI Taxonomy" id="1177169"/>
    <lineage>
        <taxon>Bacteria</taxon>
        <taxon>Pseudomonadati</taxon>
        <taxon>Pseudomonadota</taxon>
        <taxon>Gammaproteobacteria</taxon>
        <taxon>Oceanospirillales</taxon>
        <taxon>Alcanivoracaceae</taxon>
        <taxon>Alloalcanivorax</taxon>
    </lineage>
</organism>
<accession>A0A9Q3YPR0</accession>
<proteinExistence type="predicted"/>
<gene>
    <name evidence="1" type="ORF">LL252_16495</name>
</gene>
<keyword evidence="2" id="KW-1185">Reference proteome</keyword>
<evidence type="ECO:0000313" key="1">
    <source>
        <dbReference type="EMBL" id="MCC4310171.1"/>
    </source>
</evidence>
<dbReference type="InterPro" id="IPR043137">
    <property type="entry name" value="GGT_ssub_C"/>
</dbReference>
<dbReference type="PANTHER" id="PTHR43881">
    <property type="entry name" value="GAMMA-GLUTAMYLTRANSPEPTIDASE (AFU_ORTHOLOGUE AFUA_4G13580)"/>
    <property type="match status" value="1"/>
</dbReference>
<reference evidence="1" key="1">
    <citation type="submission" date="2021-10" db="EMBL/GenBank/DDBJ databases">
        <title>The diversity and Nitrogen Metabolism of Culturable Nitrate-Utilizing Bacteria Within the Oxygen Minimum Zone of the Changjiang (Yangtze River)Estuary.</title>
        <authorList>
            <person name="Zhang D."/>
            <person name="Zheng J."/>
            <person name="Liu S."/>
            <person name="He W."/>
        </authorList>
    </citation>
    <scope>NUCLEOTIDE SEQUENCE</scope>
    <source>
        <strain evidence="1">FXH-223</strain>
    </source>
</reference>
<dbReference type="AlphaFoldDB" id="A0A9Q3YPR0"/>
<dbReference type="Proteomes" id="UP001108027">
    <property type="component" value="Unassembled WGS sequence"/>
</dbReference>
<sequence length="530" mass="56827">MLHTKRALGGVFVAPHHLAAQAGRDVLREGGNAAEAMIAAAAAIAVVYPHMNAIGGDGFWLLAEPGQAPRAIEACGPAAAAADADFYRSRGHDVIPSRGPLAALTVAGTISGWERAREIAGQWGGRLPLPRLLEDAHRHARDGIAVTPSQAALTAAKLPELGDVPGFADTYLLDGQVPAEGRVLRQARLADTLERLGRAGLDDFYRGELAAAMAEDLARVGSPVSRDDLAAYHARVVEPLSTRLRTATLYNQPPPTQGMASLMILGLFDRLGVTEAEGFEHLHGLVEATKQAFLIRDRHCTDPAYMDVDPADFLTDADLAERAARIDPTTALPWPQPALPGDTIWMGCIDREGRSASFIQSIYWEFGSGVVLPSSGVLWQNRGISFSLDPDAPQALKPGRKPFHTLNPAMARFDDGRTMVYGTMGGEGQPQTQAAVFSRYGLFNQPLQQAVTAPRWLLGRTWGEESTSLKLEARFEAALVEKLRDAGHQVEMLDQDFSDTMGHAGAVVRHPDGVIEGASDPRSDGVVATL</sequence>
<dbReference type="Gene3D" id="3.60.20.40">
    <property type="match status" value="1"/>
</dbReference>
<protein>
    <submittedName>
        <fullName evidence="1">Gamma-glutamyltransferase family protein</fullName>
    </submittedName>
</protein>
<dbReference type="InterPro" id="IPR052896">
    <property type="entry name" value="GGT-like_enzyme"/>
</dbReference>
<dbReference type="Pfam" id="PF01019">
    <property type="entry name" value="G_glu_transpept"/>
    <property type="match status" value="1"/>
</dbReference>
<dbReference type="SUPFAM" id="SSF56235">
    <property type="entry name" value="N-terminal nucleophile aminohydrolases (Ntn hydrolases)"/>
    <property type="match status" value="1"/>
</dbReference>
<name>A0A9Q3YPR0_9GAMM</name>
<dbReference type="RefSeq" id="WP_204427639.1">
    <property type="nucleotide sequence ID" value="NZ_ARXL01000048.1"/>
</dbReference>
<dbReference type="PRINTS" id="PR01210">
    <property type="entry name" value="GGTRANSPTASE"/>
</dbReference>
<dbReference type="Gene3D" id="1.10.246.130">
    <property type="match status" value="1"/>
</dbReference>
<dbReference type="InterPro" id="IPR043138">
    <property type="entry name" value="GGT_lsub"/>
</dbReference>
<comment type="caution">
    <text evidence="1">The sequence shown here is derived from an EMBL/GenBank/DDBJ whole genome shotgun (WGS) entry which is preliminary data.</text>
</comment>
<evidence type="ECO:0000313" key="2">
    <source>
        <dbReference type="Proteomes" id="UP001108027"/>
    </source>
</evidence>
<dbReference type="EMBL" id="JAJGNA010000030">
    <property type="protein sequence ID" value="MCC4310171.1"/>
    <property type="molecule type" value="Genomic_DNA"/>
</dbReference>
<dbReference type="InterPro" id="IPR029055">
    <property type="entry name" value="Ntn_hydrolases_N"/>
</dbReference>